<organism evidence="2">
    <name type="scientific">hydrothermal vent metagenome</name>
    <dbReference type="NCBI Taxonomy" id="652676"/>
    <lineage>
        <taxon>unclassified sequences</taxon>
        <taxon>metagenomes</taxon>
        <taxon>ecological metagenomes</taxon>
    </lineage>
</organism>
<dbReference type="PANTHER" id="PTHR43312:SF1">
    <property type="entry name" value="NADP-DEPENDENT OXIDOREDUCTASE DOMAIN-CONTAINING PROTEIN"/>
    <property type="match status" value="1"/>
</dbReference>
<accession>A0A1W1BQS4</accession>
<proteinExistence type="predicted"/>
<dbReference type="Pfam" id="PF00248">
    <property type="entry name" value="Aldo_ket_red"/>
    <property type="match status" value="1"/>
</dbReference>
<dbReference type="AlphaFoldDB" id="A0A1W1BQS4"/>
<dbReference type="SUPFAM" id="SSF51430">
    <property type="entry name" value="NAD(P)-linked oxidoreductase"/>
    <property type="match status" value="1"/>
</dbReference>
<dbReference type="InterPro" id="IPR023210">
    <property type="entry name" value="NADP_OxRdtase_dom"/>
</dbReference>
<reference evidence="2" key="1">
    <citation type="submission" date="2016-10" db="EMBL/GenBank/DDBJ databases">
        <authorList>
            <person name="de Groot N.N."/>
        </authorList>
    </citation>
    <scope>NUCLEOTIDE SEQUENCE</scope>
</reference>
<dbReference type="PANTHER" id="PTHR43312">
    <property type="entry name" value="D-THREO-ALDOSE 1-DEHYDROGENASE"/>
    <property type="match status" value="1"/>
</dbReference>
<dbReference type="Gene3D" id="3.20.20.100">
    <property type="entry name" value="NADP-dependent oxidoreductase domain"/>
    <property type="match status" value="1"/>
</dbReference>
<evidence type="ECO:0000259" key="1">
    <source>
        <dbReference type="Pfam" id="PF00248"/>
    </source>
</evidence>
<evidence type="ECO:0000313" key="2">
    <source>
        <dbReference type="EMBL" id="SFV55856.1"/>
    </source>
</evidence>
<feature type="domain" description="NADP-dependent oxidoreductase" evidence="1">
    <location>
        <begin position="5"/>
        <end position="401"/>
    </location>
</feature>
<dbReference type="EMBL" id="FPHF01000031">
    <property type="protein sequence ID" value="SFV55856.1"/>
    <property type="molecule type" value="Genomic_DNA"/>
</dbReference>
<dbReference type="InterPro" id="IPR036812">
    <property type="entry name" value="NAD(P)_OxRdtase_dom_sf"/>
</dbReference>
<name>A0A1W1BQS4_9ZZZZ</name>
<dbReference type="CDD" id="cd19099">
    <property type="entry name" value="AKR_unchar"/>
    <property type="match status" value="1"/>
</dbReference>
<gene>
    <name evidence="2" type="ORF">MNB_SM-4-254</name>
</gene>
<dbReference type="InterPro" id="IPR053135">
    <property type="entry name" value="AKR2_Oxidoreductase"/>
</dbReference>
<sequence length="405" mass="46960">MSNFAFGTYRVTDKNPQHVQAIIDAVEAGVRLIDTSTNYMDGAAEKAIAKALRHFDDSIRDEVKIVSKFGYIQGSNMALHKEEPFEDVVEYSESCFHSISKSFMLHQLEQTLLRLELREIDCYLLHNPEYYIFNAVNKNMPRDEVLDNMFDRIFDVFVALEEQVNNGTIKSYGISSNSFSKDQNDIEFLPYEDLITLADRAAEVVGNELHSFTTIQLPINILETEGLKCATWAKKNGLRVLVNRPLNAKEGELMYRLADYDESKEYYKHLNELLNVSDNDELKSLYNLIEQLDDNKHKYGWIGDYDSFLYSQIIPHIQKSLEDVDEKSFEILFSYVDMFLKEYRNMVSYECSKSTRSMLKDKLGECRASLQECALKFLLEKESIDYILIGMRKSSYVQDIMALKE</sequence>
<protein>
    <submittedName>
        <fullName evidence="2">Aldo/keto oxidoreductase</fullName>
    </submittedName>
</protein>